<accession>A0ABR0P358</accession>
<gene>
    <name evidence="2" type="ORF">PVK06_027999</name>
</gene>
<protein>
    <recommendedName>
        <fullName evidence="1">Retrovirus-related Pol polyprotein from transposon TNT 1-94-like beta-barrel domain-containing protein</fullName>
    </recommendedName>
</protein>
<dbReference type="Pfam" id="PF22936">
    <property type="entry name" value="Pol_BBD"/>
    <property type="match status" value="1"/>
</dbReference>
<evidence type="ECO:0000259" key="1">
    <source>
        <dbReference type="Pfam" id="PF22936"/>
    </source>
</evidence>
<dbReference type="Proteomes" id="UP001358586">
    <property type="component" value="Chromosome 8"/>
</dbReference>
<proteinExistence type="predicted"/>
<feature type="domain" description="Retrovirus-related Pol polyprotein from transposon TNT 1-94-like beta-barrel" evidence="1">
    <location>
        <begin position="265"/>
        <end position="345"/>
    </location>
</feature>
<evidence type="ECO:0000313" key="3">
    <source>
        <dbReference type="Proteomes" id="UP001358586"/>
    </source>
</evidence>
<dbReference type="EMBL" id="JARKNE010000008">
    <property type="protein sequence ID" value="KAK5812564.1"/>
    <property type="molecule type" value="Genomic_DNA"/>
</dbReference>
<comment type="caution">
    <text evidence="2">The sequence shown here is derived from an EMBL/GenBank/DDBJ whole genome shotgun (WGS) entry which is preliminary data.</text>
</comment>
<dbReference type="Pfam" id="PF14223">
    <property type="entry name" value="Retrotran_gag_2"/>
    <property type="match status" value="1"/>
</dbReference>
<dbReference type="PANTHER" id="PTHR47592:SF27">
    <property type="entry name" value="OS08G0421700 PROTEIN"/>
    <property type="match status" value="1"/>
</dbReference>
<sequence length="470" mass="53609">MATTRFEIEKFDGETNFNLWQVRMMAILVQSGLKKVVIGKKPENLNKTEWEELDEKALSAIQLCLTNTVLQEVLMEKTSSALWKRLETLYATKSLANRLVLKQRLFTFRMNEGELLRDHISQFITLLNDLKNVEVHIDDEDQAMLLLCSLPPSYKSFRETLIYGRDKLSFEDVKGHLRDKLDNEFHLDSKTDRQASVLVASKKRDKRCRYWKKLGHVKADCYKLRNKKAAESNEEDVAGANLADENGDNFLLMSISDNTKLTSEWILDSGCSFHMCPNREWFSTYSSIEGGVMHVRNDSSSKVIGIDTVKIKMHDGTIRTLSDVRYVPDLRKNLIFLSILDLKGCKINIESSGIKVSRGALVLLKGKRTDSLYILEGYTVTSEIGRPSSVMEFKSTCLERRQLGHRREKGMTVSLKRGSFLDAGFEKLGHCVRENQTGVSFDLAVYKSKARSLPVSKHKFDSVNSLHSSR</sequence>
<evidence type="ECO:0000313" key="2">
    <source>
        <dbReference type="EMBL" id="KAK5812564.1"/>
    </source>
</evidence>
<keyword evidence="3" id="KW-1185">Reference proteome</keyword>
<dbReference type="InterPro" id="IPR054722">
    <property type="entry name" value="PolX-like_BBD"/>
</dbReference>
<organism evidence="2 3">
    <name type="scientific">Gossypium arboreum</name>
    <name type="common">Tree cotton</name>
    <name type="synonym">Gossypium nanking</name>
    <dbReference type="NCBI Taxonomy" id="29729"/>
    <lineage>
        <taxon>Eukaryota</taxon>
        <taxon>Viridiplantae</taxon>
        <taxon>Streptophyta</taxon>
        <taxon>Embryophyta</taxon>
        <taxon>Tracheophyta</taxon>
        <taxon>Spermatophyta</taxon>
        <taxon>Magnoliopsida</taxon>
        <taxon>eudicotyledons</taxon>
        <taxon>Gunneridae</taxon>
        <taxon>Pentapetalae</taxon>
        <taxon>rosids</taxon>
        <taxon>malvids</taxon>
        <taxon>Malvales</taxon>
        <taxon>Malvaceae</taxon>
        <taxon>Malvoideae</taxon>
        <taxon>Gossypium</taxon>
    </lineage>
</organism>
<dbReference type="PANTHER" id="PTHR47592">
    <property type="entry name" value="PBF68 PROTEIN"/>
    <property type="match status" value="1"/>
</dbReference>
<name>A0ABR0P358_GOSAR</name>
<reference evidence="2 3" key="1">
    <citation type="submission" date="2023-03" db="EMBL/GenBank/DDBJ databases">
        <title>WGS of Gossypium arboreum.</title>
        <authorList>
            <person name="Yu D."/>
        </authorList>
    </citation>
    <scope>NUCLEOTIDE SEQUENCE [LARGE SCALE GENOMIC DNA]</scope>
    <source>
        <tissue evidence="2">Leaf</tissue>
    </source>
</reference>